<dbReference type="AlphaFoldDB" id="A0A2S8SV87"/>
<name>A0A2S8SV87_9BACT</name>
<protein>
    <submittedName>
        <fullName evidence="2">Endonuclease-3</fullName>
    </submittedName>
</protein>
<dbReference type="PANTHER" id="PTHR47203:SF1">
    <property type="entry name" value="HYPOTHETICAL BASE EXCISION DNA REPAIR PROTEIN (EUROFUNG)"/>
    <property type="match status" value="1"/>
</dbReference>
<dbReference type="Gene3D" id="1.10.1670.10">
    <property type="entry name" value="Helix-hairpin-Helix base-excision DNA repair enzymes (C-terminal)"/>
    <property type="match status" value="1"/>
</dbReference>
<dbReference type="CDD" id="cd00056">
    <property type="entry name" value="ENDO3c"/>
    <property type="match status" value="1"/>
</dbReference>
<dbReference type="PIRSF" id="PIRSF001435">
    <property type="entry name" value="Nth"/>
    <property type="match status" value="1"/>
</dbReference>
<dbReference type="PANTHER" id="PTHR47203">
    <property type="match status" value="1"/>
</dbReference>
<dbReference type="InterPro" id="IPR003265">
    <property type="entry name" value="HhH-GPD_domain"/>
</dbReference>
<dbReference type="Proteomes" id="UP000237684">
    <property type="component" value="Unassembled WGS sequence"/>
</dbReference>
<keyword evidence="2" id="KW-0540">Nuclease</keyword>
<accession>A0A2S8SV87</accession>
<dbReference type="InterPro" id="IPR023170">
    <property type="entry name" value="HhH_base_excis_C"/>
</dbReference>
<evidence type="ECO:0000259" key="1">
    <source>
        <dbReference type="SMART" id="SM00478"/>
    </source>
</evidence>
<dbReference type="SMART" id="SM00478">
    <property type="entry name" value="ENDO3c"/>
    <property type="match status" value="1"/>
</dbReference>
<gene>
    <name evidence="2" type="ORF">B1R32_104193</name>
</gene>
<dbReference type="Pfam" id="PF00730">
    <property type="entry name" value="HhH-GPD"/>
    <property type="match status" value="1"/>
</dbReference>
<dbReference type="InterPro" id="IPR011257">
    <property type="entry name" value="DNA_glycosylase"/>
</dbReference>
<evidence type="ECO:0000313" key="3">
    <source>
        <dbReference type="Proteomes" id="UP000237684"/>
    </source>
</evidence>
<dbReference type="Gene3D" id="1.10.340.30">
    <property type="entry name" value="Hypothetical protein, domain 2"/>
    <property type="match status" value="1"/>
</dbReference>
<reference evidence="2 3" key="1">
    <citation type="journal article" date="2018" name="Syst. Appl. Microbiol.">
        <title>Abditibacterium utsteinense sp. nov., the first cultivated member of candidate phylum FBP, isolated from ice-free Antarctic soil samples.</title>
        <authorList>
            <person name="Tahon G."/>
            <person name="Tytgat B."/>
            <person name="Lebbe L."/>
            <person name="Carlier A."/>
            <person name="Willems A."/>
        </authorList>
    </citation>
    <scope>NUCLEOTIDE SEQUENCE [LARGE SCALE GENOMIC DNA]</scope>
    <source>
        <strain evidence="2 3">LMG 29911</strain>
    </source>
</reference>
<dbReference type="SUPFAM" id="SSF48150">
    <property type="entry name" value="DNA-glycosylase"/>
    <property type="match status" value="1"/>
</dbReference>
<dbReference type="GO" id="GO:0006284">
    <property type="term" value="P:base-excision repair"/>
    <property type="evidence" value="ECO:0007669"/>
    <property type="project" value="InterPro"/>
</dbReference>
<dbReference type="InParanoid" id="A0A2S8SV87"/>
<organism evidence="2 3">
    <name type="scientific">Abditibacterium utsteinense</name>
    <dbReference type="NCBI Taxonomy" id="1960156"/>
    <lineage>
        <taxon>Bacteria</taxon>
        <taxon>Pseudomonadati</taxon>
        <taxon>Abditibacteriota</taxon>
        <taxon>Abditibacteriia</taxon>
        <taxon>Abditibacteriales</taxon>
        <taxon>Abditibacteriaceae</taxon>
        <taxon>Abditibacterium</taxon>
    </lineage>
</organism>
<keyword evidence="3" id="KW-1185">Reference proteome</keyword>
<sequence>MGAMELQEVDLHEKARIVYQGLLQMHGEIERTPRREPMHELISTMLSHKTTGKNEDLAYARMWQKFGSWEKIRDAPEAELAEAIAASNYPEVKAPNIQKTLAAIIAERGEARIDFLADLPTDEALKWLVKLPGVGVKTATLTLLFCFGKEVLPVDTHLHRVSGRLGLIGPKTSADKAHKELLALLPREAHVLFNFHIGMLKHGQKICVWNTPRCQNCVLTNVCDYFQANQKLTDAPLP</sequence>
<proteinExistence type="predicted"/>
<keyword evidence="2" id="KW-0378">Hydrolase</keyword>
<dbReference type="EMBL" id="NIGF01000004">
    <property type="protein sequence ID" value="PQV64694.1"/>
    <property type="molecule type" value="Genomic_DNA"/>
</dbReference>
<dbReference type="GO" id="GO:0004519">
    <property type="term" value="F:endonuclease activity"/>
    <property type="evidence" value="ECO:0007669"/>
    <property type="project" value="UniProtKB-KW"/>
</dbReference>
<comment type="caution">
    <text evidence="2">The sequence shown here is derived from an EMBL/GenBank/DDBJ whole genome shotgun (WGS) entry which is preliminary data.</text>
</comment>
<evidence type="ECO:0000313" key="2">
    <source>
        <dbReference type="EMBL" id="PQV64694.1"/>
    </source>
</evidence>
<feature type="domain" description="HhH-GPD" evidence="1">
    <location>
        <begin position="46"/>
        <end position="205"/>
    </location>
</feature>
<dbReference type="FunCoup" id="A0A2S8SV87">
    <property type="interactions" value="371"/>
</dbReference>
<keyword evidence="2" id="KW-0255">Endonuclease</keyword>